<dbReference type="Pfam" id="PF00196">
    <property type="entry name" value="GerE"/>
    <property type="match status" value="1"/>
</dbReference>
<dbReference type="SUPFAM" id="SSF46894">
    <property type="entry name" value="C-terminal effector domain of the bipartite response regulators"/>
    <property type="match status" value="1"/>
</dbReference>
<dbReference type="InterPro" id="IPR011006">
    <property type="entry name" value="CheY-like_superfamily"/>
</dbReference>
<evidence type="ECO:0000259" key="4">
    <source>
        <dbReference type="PROSITE" id="PS50043"/>
    </source>
</evidence>
<comment type="caution">
    <text evidence="5">The sequence shown here is derived from an EMBL/GenBank/DDBJ whole genome shotgun (WGS) entry which is preliminary data.</text>
</comment>
<accession>A0ABT5WSS9</accession>
<dbReference type="Gene3D" id="3.40.50.2300">
    <property type="match status" value="1"/>
</dbReference>
<evidence type="ECO:0000256" key="2">
    <source>
        <dbReference type="ARBA" id="ARBA00023125"/>
    </source>
</evidence>
<dbReference type="PROSITE" id="PS00622">
    <property type="entry name" value="HTH_LUXR_1"/>
    <property type="match status" value="1"/>
</dbReference>
<evidence type="ECO:0000313" key="6">
    <source>
        <dbReference type="Proteomes" id="UP001216253"/>
    </source>
</evidence>
<dbReference type="InterPro" id="IPR016032">
    <property type="entry name" value="Sig_transdc_resp-reg_C-effctor"/>
</dbReference>
<reference evidence="5 6" key="1">
    <citation type="submission" date="2023-03" db="EMBL/GenBank/DDBJ databases">
        <title>NovoSphingobium album sp. nov. isolated from polycyclic aromatic hydrocarbons- and heavy-metal polluted soil.</title>
        <authorList>
            <person name="Liu Z."/>
            <person name="Wang K."/>
        </authorList>
    </citation>
    <scope>NUCLEOTIDE SEQUENCE [LARGE SCALE GENOMIC DNA]</scope>
    <source>
        <strain evidence="5 6">H3SJ31-1</strain>
    </source>
</reference>
<dbReference type="EMBL" id="JARESE010000050">
    <property type="protein sequence ID" value="MDE8653101.1"/>
    <property type="molecule type" value="Genomic_DNA"/>
</dbReference>
<evidence type="ECO:0000256" key="1">
    <source>
        <dbReference type="ARBA" id="ARBA00023015"/>
    </source>
</evidence>
<dbReference type="PANTHER" id="PTHR44688">
    <property type="entry name" value="DNA-BINDING TRANSCRIPTIONAL ACTIVATOR DEVR_DOSR"/>
    <property type="match status" value="1"/>
</dbReference>
<dbReference type="InterPro" id="IPR000792">
    <property type="entry name" value="Tscrpt_reg_LuxR_C"/>
</dbReference>
<dbReference type="Proteomes" id="UP001216253">
    <property type="component" value="Unassembled WGS sequence"/>
</dbReference>
<keyword evidence="2" id="KW-0238">DNA-binding</keyword>
<keyword evidence="6" id="KW-1185">Reference proteome</keyword>
<organism evidence="5 6">
    <name type="scientific">Novosphingobium album</name>
    <name type="common">ex Liu et al. 2023</name>
    <dbReference type="NCBI Taxonomy" id="3031130"/>
    <lineage>
        <taxon>Bacteria</taxon>
        <taxon>Pseudomonadati</taxon>
        <taxon>Pseudomonadota</taxon>
        <taxon>Alphaproteobacteria</taxon>
        <taxon>Sphingomonadales</taxon>
        <taxon>Sphingomonadaceae</taxon>
        <taxon>Novosphingobium</taxon>
    </lineage>
</organism>
<keyword evidence="3" id="KW-0804">Transcription</keyword>
<dbReference type="PANTHER" id="PTHR44688:SF16">
    <property type="entry name" value="DNA-BINDING TRANSCRIPTIONAL ACTIVATOR DEVR_DOSR"/>
    <property type="match status" value="1"/>
</dbReference>
<feature type="domain" description="HTH luxR-type" evidence="4">
    <location>
        <begin position="108"/>
        <end position="173"/>
    </location>
</feature>
<dbReference type="PROSITE" id="PS50043">
    <property type="entry name" value="HTH_LUXR_2"/>
    <property type="match status" value="1"/>
</dbReference>
<dbReference type="SUPFAM" id="SSF52172">
    <property type="entry name" value="CheY-like"/>
    <property type="match status" value="1"/>
</dbReference>
<dbReference type="SMART" id="SM00421">
    <property type="entry name" value="HTH_LUXR"/>
    <property type="match status" value="1"/>
</dbReference>
<dbReference type="PRINTS" id="PR00038">
    <property type="entry name" value="HTHLUXR"/>
</dbReference>
<proteinExistence type="predicted"/>
<name>A0ABT5WSS9_9SPHN</name>
<sequence>MAEHRVYSVPFETRAELLDHWPREGVLLVEDREDNIAGLIAEMVRRGDWLPIIAFSDQAGARRVVQAISEGAIDYLEFPASALEIIEAALQVEGDSGVRSARLREAQARSRMNRLTPREKDVLLGVVDGQTNRLIGERLAISPRTVEIHRANMLRKLDASHSGEAIRIAIEASMNCPAVH</sequence>
<dbReference type="CDD" id="cd06170">
    <property type="entry name" value="LuxR_C_like"/>
    <property type="match status" value="1"/>
</dbReference>
<evidence type="ECO:0000256" key="3">
    <source>
        <dbReference type="ARBA" id="ARBA00023163"/>
    </source>
</evidence>
<keyword evidence="1" id="KW-0805">Transcription regulation</keyword>
<gene>
    <name evidence="5" type="ORF">PYV00_15445</name>
</gene>
<protein>
    <submittedName>
        <fullName evidence="5">LuxR C-terminal-related transcriptional regulator</fullName>
    </submittedName>
</protein>
<evidence type="ECO:0000313" key="5">
    <source>
        <dbReference type="EMBL" id="MDE8653101.1"/>
    </source>
</evidence>
<dbReference type="RefSeq" id="WP_275229209.1">
    <property type="nucleotide sequence ID" value="NZ_JARESE010000050.1"/>
</dbReference>